<organism evidence="1 2">
    <name type="scientific">Rhodoferax koreensis</name>
    <dbReference type="NCBI Taxonomy" id="1842727"/>
    <lineage>
        <taxon>Bacteria</taxon>
        <taxon>Pseudomonadati</taxon>
        <taxon>Pseudomonadota</taxon>
        <taxon>Betaproteobacteria</taxon>
        <taxon>Burkholderiales</taxon>
        <taxon>Comamonadaceae</taxon>
        <taxon>Rhodoferax</taxon>
    </lineage>
</organism>
<dbReference type="EMBL" id="CP019236">
    <property type="protein sequence ID" value="APW40151.1"/>
    <property type="molecule type" value="Genomic_DNA"/>
</dbReference>
<dbReference type="RefSeq" id="WP_076203528.1">
    <property type="nucleotide sequence ID" value="NZ_CP019236.1"/>
</dbReference>
<protein>
    <recommendedName>
        <fullName evidence="3">DUF1488 domain-containing protein</fullName>
    </recommendedName>
</protein>
<evidence type="ECO:0008006" key="3">
    <source>
        <dbReference type="Google" id="ProtNLM"/>
    </source>
</evidence>
<evidence type="ECO:0000313" key="1">
    <source>
        <dbReference type="EMBL" id="APW40151.1"/>
    </source>
</evidence>
<evidence type="ECO:0000313" key="2">
    <source>
        <dbReference type="Proteomes" id="UP000186609"/>
    </source>
</evidence>
<accession>A0A1P8K2J2</accession>
<dbReference type="AlphaFoldDB" id="A0A1P8K2J2"/>
<sequence>MSNPEPFFHEASNTVRFWVLVESDWVGATIGKATLHYRYQPNRSDDEPLATYIANAAEIDAAVRRRVATGSVEPVMLRDGDVREVLKG</sequence>
<dbReference type="OrthoDB" id="9153594at2"/>
<proteinExistence type="predicted"/>
<keyword evidence="2" id="KW-1185">Reference proteome</keyword>
<dbReference type="KEGG" id="rhy:RD110_25545"/>
<gene>
    <name evidence="1" type="ORF">RD110_25545</name>
</gene>
<name>A0A1P8K2J2_9BURK</name>
<reference evidence="1 2" key="1">
    <citation type="submission" date="2017-01" db="EMBL/GenBank/DDBJ databases">
        <authorList>
            <person name="Mah S.A."/>
            <person name="Swanson W.J."/>
            <person name="Moy G.W."/>
            <person name="Vacquier V.D."/>
        </authorList>
    </citation>
    <scope>NUCLEOTIDE SEQUENCE [LARGE SCALE GENOMIC DNA]</scope>
    <source>
        <strain evidence="1 2">DCY110</strain>
    </source>
</reference>
<dbReference type="Proteomes" id="UP000186609">
    <property type="component" value="Chromosome"/>
</dbReference>